<dbReference type="HOGENOM" id="CLU_2133275_0_0_1"/>
<keyword evidence="3" id="KW-1185">Reference proteome</keyword>
<reference evidence="3" key="1">
    <citation type="journal article" date="2010" name="Genome Res.">
        <title>Population genomic sequencing of Coccidioides fungi reveals recent hybridization and transposon control.</title>
        <authorList>
            <person name="Neafsey D.E."/>
            <person name="Barker B.M."/>
            <person name="Sharpton T.J."/>
            <person name="Stajich J.E."/>
            <person name="Park D.J."/>
            <person name="Whiston E."/>
            <person name="Hung C.-Y."/>
            <person name="McMahan C."/>
            <person name="White J."/>
            <person name="Sykes S."/>
            <person name="Heiman D."/>
            <person name="Young S."/>
            <person name="Zeng Q."/>
            <person name="Abouelleil A."/>
            <person name="Aftuck L."/>
            <person name="Bessette D."/>
            <person name="Brown A."/>
            <person name="FitzGerald M."/>
            <person name="Lui A."/>
            <person name="Macdonald J.P."/>
            <person name="Priest M."/>
            <person name="Orbach M.J."/>
            <person name="Galgiani J.N."/>
            <person name="Kirkland T.N."/>
            <person name="Cole G.T."/>
            <person name="Birren B.W."/>
            <person name="Henn M.R."/>
            <person name="Taylor J.W."/>
            <person name="Rounsley S.D."/>
        </authorList>
    </citation>
    <scope>NUCLEOTIDE SEQUENCE [LARGE SCALE GENOMIC DNA]</scope>
    <source>
        <strain evidence="3">RMSCC 757 / Silveira</strain>
    </source>
</reference>
<accession>E9DC20</accession>
<reference evidence="3" key="2">
    <citation type="submission" date="2010-03" db="EMBL/GenBank/DDBJ databases">
        <title>The genome sequence of Coccidioides posadasii strain Silveira.</title>
        <authorList>
            <consortium name="The Broad Institute Genome Sequencing Center for Infectious Disease"/>
            <person name="Neafsey D."/>
            <person name="Orbach M."/>
            <person name="Henn M.R."/>
            <person name="Cole G.T."/>
            <person name="Galgiani J."/>
            <person name="Gardner M.J."/>
            <person name="Kirkland T.N."/>
            <person name="Taylor J.W."/>
            <person name="Young S.K."/>
            <person name="Zeng Q."/>
            <person name="Koehrsen M."/>
            <person name="Alvarado L."/>
            <person name="Berlin A."/>
            <person name="Borenstein D."/>
            <person name="Chapman S.B."/>
            <person name="Chen Z."/>
            <person name="Engels R."/>
            <person name="Freedman E."/>
            <person name="Gellesch M."/>
            <person name="Goldberg J."/>
            <person name="Griggs A."/>
            <person name="Gujja S."/>
            <person name="Heilman E."/>
            <person name="Heiman D."/>
            <person name="Howarth C."/>
            <person name="Jen D."/>
            <person name="Larson L."/>
            <person name="Mehta T."/>
            <person name="Neiman D."/>
            <person name="Park D."/>
            <person name="Pearson M."/>
            <person name="Richards J."/>
            <person name="Roberts A."/>
            <person name="Saif S."/>
            <person name="Shea T."/>
            <person name="Shenoy N."/>
            <person name="Sisk P."/>
            <person name="Stolte C."/>
            <person name="Sykes S."/>
            <person name="Walk T."/>
            <person name="White J."/>
            <person name="Yandava C."/>
            <person name="Haas B."/>
            <person name="Nusbaum C."/>
            <person name="Birren B."/>
        </authorList>
    </citation>
    <scope>NUCLEOTIDE SEQUENCE [LARGE SCALE GENOMIC DNA]</scope>
    <source>
        <strain evidence="3">RMSCC 757 / Silveira</strain>
    </source>
</reference>
<dbReference type="VEuPathDB" id="FungiDB:D8B26_004432"/>
<feature type="region of interest" description="Disordered" evidence="1">
    <location>
        <begin position="58"/>
        <end position="113"/>
    </location>
</feature>
<dbReference type="VEuPathDB" id="FungiDB:CPSG_07372"/>
<evidence type="ECO:0000256" key="1">
    <source>
        <dbReference type="SAM" id="MobiDB-lite"/>
    </source>
</evidence>
<dbReference type="EMBL" id="GL636499">
    <property type="protein sequence ID" value="EFW15745.1"/>
    <property type="molecule type" value="Genomic_DNA"/>
</dbReference>
<dbReference type="AlphaFoldDB" id="E9DC20"/>
<evidence type="ECO:0000313" key="2">
    <source>
        <dbReference type="EMBL" id="EFW15745.1"/>
    </source>
</evidence>
<dbReference type="Proteomes" id="UP000002497">
    <property type="component" value="Unassembled WGS sequence"/>
</dbReference>
<organism evidence="3">
    <name type="scientific">Coccidioides posadasii (strain RMSCC 757 / Silveira)</name>
    <name type="common">Valley fever fungus</name>
    <dbReference type="NCBI Taxonomy" id="443226"/>
    <lineage>
        <taxon>Eukaryota</taxon>
        <taxon>Fungi</taxon>
        <taxon>Dikarya</taxon>
        <taxon>Ascomycota</taxon>
        <taxon>Pezizomycotina</taxon>
        <taxon>Eurotiomycetes</taxon>
        <taxon>Eurotiomycetidae</taxon>
        <taxon>Onygenales</taxon>
        <taxon>Onygenaceae</taxon>
        <taxon>Coccidioides</taxon>
    </lineage>
</organism>
<protein>
    <submittedName>
        <fullName evidence="2">Uncharacterized protein</fullName>
    </submittedName>
</protein>
<evidence type="ECO:0000313" key="3">
    <source>
        <dbReference type="Proteomes" id="UP000002497"/>
    </source>
</evidence>
<proteinExistence type="predicted"/>
<sequence>MCAARKSHHGGACYSGFWRNTQSLYVALGASAHSLHSLRGRTDRRESLRFLSLSRMLTRPSPPEMRPGRQKPGVIRQSSSIMTSKLDMSRAATLHHGLPGPVSRLHPTPKGVR</sequence>
<gene>
    <name evidence="2" type="ORF">CPSG_07372</name>
</gene>
<name>E9DC20_COCPS</name>